<organism evidence="2 3">
    <name type="scientific">Lacticaseibacillus saniviri JCM 17471 = DSM 24301</name>
    <dbReference type="NCBI Taxonomy" id="1293598"/>
    <lineage>
        <taxon>Bacteria</taxon>
        <taxon>Bacillati</taxon>
        <taxon>Bacillota</taxon>
        <taxon>Bacilli</taxon>
        <taxon>Lactobacillales</taxon>
        <taxon>Lactobacillaceae</taxon>
        <taxon>Lacticaseibacillus</taxon>
    </lineage>
</organism>
<keyword evidence="1" id="KW-0175">Coiled coil</keyword>
<sequence>MANQVSLVDNFEVNFEPSTITIDNYDRLKQAVTQQAEKFKGLIVTEDTLQSAKSARAELNRFNKAIDDRRKEIKREYNQPLKDFEKDVKTLTDLVSVSIDPIDAGIKDLEQRQQAEREKAVLAEIAEIAENRGIDPALIEMKSSWLTKSISGIQRTREIGDAADYIVKEQDRVANEKEAVKAYAEANGIEAAGWVDQIDQGASFVELRIKIDDALMARKRAEEKARKQKEAEDAIAKMYQEKFGNSVVDTNTGEILQTEQQTLTPADDEPMVTRAMKVTTTKTKMWALAEFMKANEIVFESIQLNEEG</sequence>
<dbReference type="EMBL" id="JQCE01000048">
    <property type="protein sequence ID" value="KRO16187.1"/>
    <property type="molecule type" value="Genomic_DNA"/>
</dbReference>
<dbReference type="Pfam" id="PF07083">
    <property type="entry name" value="DUF1351"/>
    <property type="match status" value="1"/>
</dbReference>
<proteinExistence type="predicted"/>
<accession>A0A0R2MVF0</accession>
<comment type="caution">
    <text evidence="2">The sequence shown here is derived from an EMBL/GenBank/DDBJ whole genome shotgun (WGS) entry which is preliminary data.</text>
</comment>
<dbReference type="STRING" id="1293598.IV56_GL001903"/>
<evidence type="ECO:0000313" key="3">
    <source>
        <dbReference type="Proteomes" id="UP000050969"/>
    </source>
</evidence>
<dbReference type="RefSeq" id="WP_056993119.1">
    <property type="nucleotide sequence ID" value="NZ_JQCE01000048.1"/>
</dbReference>
<reference evidence="2 3" key="1">
    <citation type="journal article" date="2015" name="Genome Announc.">
        <title>Expanding the biotechnology potential of lactobacilli through comparative genomics of 213 strains and associated genera.</title>
        <authorList>
            <person name="Sun Z."/>
            <person name="Harris H.M."/>
            <person name="McCann A."/>
            <person name="Guo C."/>
            <person name="Argimon S."/>
            <person name="Zhang W."/>
            <person name="Yang X."/>
            <person name="Jeffery I.B."/>
            <person name="Cooney J.C."/>
            <person name="Kagawa T.F."/>
            <person name="Liu W."/>
            <person name="Song Y."/>
            <person name="Salvetti E."/>
            <person name="Wrobel A."/>
            <person name="Rasinkangas P."/>
            <person name="Parkhill J."/>
            <person name="Rea M.C."/>
            <person name="O'Sullivan O."/>
            <person name="Ritari J."/>
            <person name="Douillard F.P."/>
            <person name="Paul Ross R."/>
            <person name="Yang R."/>
            <person name="Briner A.E."/>
            <person name="Felis G.E."/>
            <person name="de Vos W.M."/>
            <person name="Barrangou R."/>
            <person name="Klaenhammer T.R."/>
            <person name="Caufield P.W."/>
            <person name="Cui Y."/>
            <person name="Zhang H."/>
            <person name="O'Toole P.W."/>
        </authorList>
    </citation>
    <scope>NUCLEOTIDE SEQUENCE [LARGE SCALE GENOMIC DNA]</scope>
    <source>
        <strain evidence="2 3">DSM 24301</strain>
    </source>
</reference>
<protein>
    <submittedName>
        <fullName evidence="2">Prophage protein</fullName>
    </submittedName>
</protein>
<name>A0A0R2MVF0_9LACO</name>
<keyword evidence="3" id="KW-1185">Reference proteome</keyword>
<gene>
    <name evidence="2" type="ORF">IV56_GL001903</name>
</gene>
<dbReference type="Proteomes" id="UP000050969">
    <property type="component" value="Unassembled WGS sequence"/>
</dbReference>
<dbReference type="InterPro" id="IPR009785">
    <property type="entry name" value="Prophage_Lj928_Orf309"/>
</dbReference>
<feature type="coiled-coil region" evidence="1">
    <location>
        <begin position="204"/>
        <end position="241"/>
    </location>
</feature>
<evidence type="ECO:0000256" key="1">
    <source>
        <dbReference type="SAM" id="Coils"/>
    </source>
</evidence>
<dbReference type="AlphaFoldDB" id="A0A0R2MVF0"/>
<evidence type="ECO:0000313" key="2">
    <source>
        <dbReference type="EMBL" id="KRO16187.1"/>
    </source>
</evidence>
<dbReference type="PATRIC" id="fig|1293598.4.peg.1982"/>